<accession>A0ABU3GE95</accession>
<dbReference type="EMBL" id="JAUZVV010000003">
    <property type="protein sequence ID" value="MDT3318118.1"/>
    <property type="molecule type" value="Genomic_DNA"/>
</dbReference>
<protein>
    <submittedName>
        <fullName evidence="2">Uncharacterized protein</fullName>
    </submittedName>
</protein>
<keyword evidence="3" id="KW-1185">Reference proteome</keyword>
<evidence type="ECO:0000313" key="2">
    <source>
        <dbReference type="EMBL" id="MDT3318118.1"/>
    </source>
</evidence>
<dbReference type="Proteomes" id="UP001251849">
    <property type="component" value="Unassembled WGS sequence"/>
</dbReference>
<sequence length="148" mass="16105">MARADLSNLLGAIDREDTAPNSSEVAAIATVTHPTSVEQPSSSSQDSTALTASKTRPPTRIESASTSKPTLPPAPRTYEDFERKEARLRPDQYETLTINARRLNKIKGTGGVRITENTLIRVALDMLIARMPELQGSTEAELRKSMGL</sequence>
<dbReference type="RefSeq" id="WP_311863446.1">
    <property type="nucleotide sequence ID" value="NZ_JAUZVV010000003.1"/>
</dbReference>
<feature type="compositionally biased region" description="Low complexity" evidence="1">
    <location>
        <begin position="34"/>
        <end position="53"/>
    </location>
</feature>
<gene>
    <name evidence="2" type="ORF">Q9S71_14920</name>
</gene>
<evidence type="ECO:0000313" key="3">
    <source>
        <dbReference type="Proteomes" id="UP001251849"/>
    </source>
</evidence>
<organism evidence="2 3">
    <name type="scientific">Microbacterium gawkjiense</name>
    <dbReference type="NCBI Taxonomy" id="3067309"/>
    <lineage>
        <taxon>Bacteria</taxon>
        <taxon>Bacillati</taxon>
        <taxon>Actinomycetota</taxon>
        <taxon>Actinomycetes</taxon>
        <taxon>Micrococcales</taxon>
        <taxon>Microbacteriaceae</taxon>
        <taxon>Microbacterium</taxon>
    </lineage>
</organism>
<evidence type="ECO:0000256" key="1">
    <source>
        <dbReference type="SAM" id="MobiDB-lite"/>
    </source>
</evidence>
<reference evidence="2 3" key="1">
    <citation type="submission" date="2023-08" db="EMBL/GenBank/DDBJ databases">
        <title>Microbacterium aquilitoris sp. nov. and Microbacterium gwkjibeachense sp. nov., isolated from beach.</title>
        <authorList>
            <person name="Lee S.D."/>
            <person name="Yang H."/>
            <person name="Kim I."/>
        </authorList>
    </citation>
    <scope>NUCLEOTIDE SEQUENCE [LARGE SCALE GENOMIC DNA]</scope>
    <source>
        <strain evidence="2 3">KSW4-11</strain>
    </source>
</reference>
<name>A0ABU3GE95_9MICO</name>
<comment type="caution">
    <text evidence="2">The sequence shown here is derived from an EMBL/GenBank/DDBJ whole genome shotgun (WGS) entry which is preliminary data.</text>
</comment>
<feature type="region of interest" description="Disordered" evidence="1">
    <location>
        <begin position="1"/>
        <end position="78"/>
    </location>
</feature>
<proteinExistence type="predicted"/>